<dbReference type="AlphaFoldDB" id="A0A0M9FV73"/>
<keyword evidence="2" id="KW-1185">Reference proteome</keyword>
<organism evidence="1 2">
    <name type="scientific">Leptomonas pyrrhocoris</name>
    <name type="common">Firebug parasite</name>
    <dbReference type="NCBI Taxonomy" id="157538"/>
    <lineage>
        <taxon>Eukaryota</taxon>
        <taxon>Discoba</taxon>
        <taxon>Euglenozoa</taxon>
        <taxon>Kinetoplastea</taxon>
        <taxon>Metakinetoplastina</taxon>
        <taxon>Trypanosomatida</taxon>
        <taxon>Trypanosomatidae</taxon>
        <taxon>Leishmaniinae</taxon>
        <taxon>Leptomonas</taxon>
    </lineage>
</organism>
<comment type="caution">
    <text evidence="1">The sequence shown here is derived from an EMBL/GenBank/DDBJ whole genome shotgun (WGS) entry which is preliminary data.</text>
</comment>
<dbReference type="RefSeq" id="XP_015655078.1">
    <property type="nucleotide sequence ID" value="XM_015806156.1"/>
</dbReference>
<accession>A0A0M9FV73</accession>
<dbReference type="Proteomes" id="UP000037923">
    <property type="component" value="Unassembled WGS sequence"/>
</dbReference>
<dbReference type="VEuPathDB" id="TriTrypDB:LpyrH10_19_0460"/>
<evidence type="ECO:0000313" key="2">
    <source>
        <dbReference type="Proteomes" id="UP000037923"/>
    </source>
</evidence>
<proteinExistence type="predicted"/>
<evidence type="ECO:0000313" key="1">
    <source>
        <dbReference type="EMBL" id="KPA76639.1"/>
    </source>
</evidence>
<dbReference type="GeneID" id="26907781"/>
<sequence>MALIPRGQWGVMEQHLANSPLLQEGPTAVRMFRQTADRTEVPMLCQVGMCSGRLMLFVGTTNTTVMWSSCELPITRVEFVDPEIQQRMGELYQIMGNQEGRLQSLEQQQGINANTITSALTSLQVNTTSTLDRHVSAAA</sequence>
<name>A0A0M9FV73_LEPPY</name>
<gene>
    <name evidence="1" type="ORF">ABB37_07495</name>
</gene>
<protein>
    <submittedName>
        <fullName evidence="1">Uncharacterized protein</fullName>
    </submittedName>
</protein>
<reference evidence="1 2" key="1">
    <citation type="submission" date="2015-07" db="EMBL/GenBank/DDBJ databases">
        <title>High-quality genome of monoxenous trypanosomatid Leptomonas pyrrhocoris.</title>
        <authorList>
            <person name="Flegontov P."/>
            <person name="Butenko A."/>
            <person name="Firsov S."/>
            <person name="Vlcek C."/>
            <person name="Logacheva M.D."/>
            <person name="Field M."/>
            <person name="Filatov D."/>
            <person name="Flegontova O."/>
            <person name="Gerasimov E."/>
            <person name="Jackson A.P."/>
            <person name="Kelly S."/>
            <person name="Opperdoes F."/>
            <person name="O'Reilly A."/>
            <person name="Votypka J."/>
            <person name="Yurchenko V."/>
            <person name="Lukes J."/>
        </authorList>
    </citation>
    <scope>NUCLEOTIDE SEQUENCE [LARGE SCALE GENOMIC DNA]</scope>
    <source>
        <strain evidence="1">H10</strain>
    </source>
</reference>
<dbReference type="EMBL" id="LGTL01000019">
    <property type="protein sequence ID" value="KPA76639.1"/>
    <property type="molecule type" value="Genomic_DNA"/>
</dbReference>